<proteinExistence type="predicted"/>
<dbReference type="PROSITE" id="PS51503">
    <property type="entry name" value="HIG1"/>
    <property type="match status" value="1"/>
</dbReference>
<evidence type="ECO:0000256" key="3">
    <source>
        <dbReference type="ARBA" id="ARBA00023136"/>
    </source>
</evidence>
<dbReference type="RefSeq" id="WP_188967721.1">
    <property type="nucleotide sequence ID" value="NZ_BMKW01000006.1"/>
</dbReference>
<protein>
    <recommendedName>
        <fullName evidence="5">HIG1 domain-containing protein</fullName>
    </recommendedName>
</protein>
<accession>A0A917KLN4</accession>
<evidence type="ECO:0000256" key="4">
    <source>
        <dbReference type="SAM" id="Phobius"/>
    </source>
</evidence>
<name>A0A917KLN4_9PROT</name>
<dbReference type="AlphaFoldDB" id="A0A917KLN4"/>
<organism evidence="6 7">
    <name type="scientific">Neoroseomonas lacus</name>
    <dbReference type="NCBI Taxonomy" id="287609"/>
    <lineage>
        <taxon>Bacteria</taxon>
        <taxon>Pseudomonadati</taxon>
        <taxon>Pseudomonadota</taxon>
        <taxon>Alphaproteobacteria</taxon>
        <taxon>Acetobacterales</taxon>
        <taxon>Acetobacteraceae</taxon>
        <taxon>Neoroseomonas</taxon>
    </lineage>
</organism>
<dbReference type="EMBL" id="BMKW01000006">
    <property type="protein sequence ID" value="GGJ19545.1"/>
    <property type="molecule type" value="Genomic_DNA"/>
</dbReference>
<reference evidence="6" key="2">
    <citation type="submission" date="2020-09" db="EMBL/GenBank/DDBJ databases">
        <authorList>
            <person name="Sun Q."/>
            <person name="Zhou Y."/>
        </authorList>
    </citation>
    <scope>NUCLEOTIDE SEQUENCE</scope>
    <source>
        <strain evidence="6">CGMCC 1.3617</strain>
    </source>
</reference>
<dbReference type="Proteomes" id="UP000661507">
    <property type="component" value="Unassembled WGS sequence"/>
</dbReference>
<evidence type="ECO:0000256" key="1">
    <source>
        <dbReference type="ARBA" id="ARBA00022692"/>
    </source>
</evidence>
<evidence type="ECO:0000313" key="7">
    <source>
        <dbReference type="Proteomes" id="UP000661507"/>
    </source>
</evidence>
<gene>
    <name evidence="6" type="ORF">GCM10011320_28580</name>
</gene>
<dbReference type="InterPro" id="IPR007667">
    <property type="entry name" value="Hypoxia_induced_domain"/>
</dbReference>
<comment type="caution">
    <text evidence="6">The sequence shown here is derived from an EMBL/GenBank/DDBJ whole genome shotgun (WGS) entry which is preliminary data.</text>
</comment>
<keyword evidence="3 4" id="KW-0472">Membrane</keyword>
<dbReference type="Pfam" id="PF04588">
    <property type="entry name" value="HIG_1_N"/>
    <property type="match status" value="1"/>
</dbReference>
<sequence>MITFLTILLGLAMLGTLGVLLAGVLGMAGGRGNSRRSNLLMRWRIGLQFLALVIFGILLLAMRH</sequence>
<evidence type="ECO:0000259" key="5">
    <source>
        <dbReference type="PROSITE" id="PS51503"/>
    </source>
</evidence>
<evidence type="ECO:0000256" key="2">
    <source>
        <dbReference type="ARBA" id="ARBA00022989"/>
    </source>
</evidence>
<feature type="transmembrane region" description="Helical" evidence="4">
    <location>
        <begin position="42"/>
        <end position="62"/>
    </location>
</feature>
<feature type="domain" description="HIG1" evidence="5">
    <location>
        <begin position="1"/>
        <end position="64"/>
    </location>
</feature>
<keyword evidence="2 4" id="KW-1133">Transmembrane helix</keyword>
<keyword evidence="1 4" id="KW-0812">Transmembrane</keyword>
<keyword evidence="7" id="KW-1185">Reference proteome</keyword>
<evidence type="ECO:0000313" key="6">
    <source>
        <dbReference type="EMBL" id="GGJ19545.1"/>
    </source>
</evidence>
<dbReference type="NCBIfam" id="NF033233">
    <property type="entry name" value="twin_helix"/>
    <property type="match status" value="1"/>
</dbReference>
<reference evidence="6" key="1">
    <citation type="journal article" date="2014" name="Int. J. Syst. Evol. Microbiol.">
        <title>Complete genome sequence of Corynebacterium casei LMG S-19264T (=DSM 44701T), isolated from a smear-ripened cheese.</title>
        <authorList>
            <consortium name="US DOE Joint Genome Institute (JGI-PGF)"/>
            <person name="Walter F."/>
            <person name="Albersmeier A."/>
            <person name="Kalinowski J."/>
            <person name="Ruckert C."/>
        </authorList>
    </citation>
    <scope>NUCLEOTIDE SEQUENCE</scope>
    <source>
        <strain evidence="6">CGMCC 1.3617</strain>
    </source>
</reference>